<organism evidence="1 2">
    <name type="scientific">Prosthecobacter fusiformis</name>
    <dbReference type="NCBI Taxonomy" id="48464"/>
    <lineage>
        <taxon>Bacteria</taxon>
        <taxon>Pseudomonadati</taxon>
        <taxon>Verrucomicrobiota</taxon>
        <taxon>Verrucomicrobiia</taxon>
        <taxon>Verrucomicrobiales</taxon>
        <taxon>Verrucomicrobiaceae</taxon>
        <taxon>Prosthecobacter</taxon>
    </lineage>
</organism>
<dbReference type="EMBL" id="SOCA01000008">
    <property type="protein sequence ID" value="TDU66578.1"/>
    <property type="molecule type" value="Genomic_DNA"/>
</dbReference>
<dbReference type="RefSeq" id="WP_133796674.1">
    <property type="nucleotide sequence ID" value="NZ_SOCA01000008.1"/>
</dbReference>
<comment type="caution">
    <text evidence="1">The sequence shown here is derived from an EMBL/GenBank/DDBJ whole genome shotgun (WGS) entry which is preliminary data.</text>
</comment>
<keyword evidence="2" id="KW-1185">Reference proteome</keyword>
<sequence>MSEAQPPPLKLFTLKEGHVESSAGQELVDAFAADFQGLRHFGSKIGDALNLGDAWTGTLQEEDLTVNYAYFGEGTGPKDPGAGSLIGKKTLLYELLTKVATQEA</sequence>
<gene>
    <name evidence="1" type="ORF">EI77_03673</name>
</gene>
<reference evidence="1 2" key="1">
    <citation type="submission" date="2019-03" db="EMBL/GenBank/DDBJ databases">
        <title>Genomic Encyclopedia of Archaeal and Bacterial Type Strains, Phase II (KMG-II): from individual species to whole genera.</title>
        <authorList>
            <person name="Goeker M."/>
        </authorList>
    </citation>
    <scope>NUCLEOTIDE SEQUENCE [LARGE SCALE GENOMIC DNA]</scope>
    <source>
        <strain evidence="1 2">ATCC 25309</strain>
    </source>
</reference>
<dbReference type="AlphaFoldDB" id="A0A4R7RP36"/>
<evidence type="ECO:0000313" key="1">
    <source>
        <dbReference type="EMBL" id="TDU66578.1"/>
    </source>
</evidence>
<proteinExistence type="predicted"/>
<dbReference type="Proteomes" id="UP000295662">
    <property type="component" value="Unassembled WGS sequence"/>
</dbReference>
<protein>
    <submittedName>
        <fullName evidence="1">Uncharacterized protein</fullName>
    </submittedName>
</protein>
<accession>A0A4R7RP36</accession>
<evidence type="ECO:0000313" key="2">
    <source>
        <dbReference type="Proteomes" id="UP000295662"/>
    </source>
</evidence>
<name>A0A4R7RP36_9BACT</name>
<dbReference type="OrthoDB" id="195891at2"/>